<gene>
    <name evidence="2" type="primary">OSJNBa0071K18.13</name>
</gene>
<sequence>PGNKSTPPAAWNFSSRGGGGATKTRRRGRRAARGAIRRRRRRHGAHLRPPSSLRLWEEGSLRGCWFKY</sequence>
<name>Q8H900_ORYSJ</name>
<proteinExistence type="predicted"/>
<dbReference type="Proteomes" id="UP000000763">
    <property type="component" value="Chromosome 10"/>
</dbReference>
<evidence type="ECO:0000313" key="3">
    <source>
        <dbReference type="Proteomes" id="UP000000763"/>
    </source>
</evidence>
<evidence type="ECO:0000256" key="1">
    <source>
        <dbReference type="SAM" id="MobiDB-lite"/>
    </source>
</evidence>
<feature type="region of interest" description="Disordered" evidence="1">
    <location>
        <begin position="1"/>
        <end position="47"/>
    </location>
</feature>
<protein>
    <submittedName>
        <fullName evidence="2">Uncharacterized protein</fullName>
    </submittedName>
</protein>
<dbReference type="AlphaFoldDB" id="Q8H900"/>
<dbReference type="EMBL" id="AC027038">
    <property type="protein sequence ID" value="AAN05538.1"/>
    <property type="molecule type" value="Genomic_DNA"/>
</dbReference>
<feature type="non-terminal residue" evidence="2">
    <location>
        <position position="1"/>
    </location>
</feature>
<reference evidence="3" key="1">
    <citation type="journal article" date="2005" name="Nature">
        <title>The map-based sequence of the rice genome.</title>
        <authorList>
            <consortium name="International rice genome sequencing project (IRGSP)"/>
            <person name="Matsumoto T."/>
            <person name="Wu J."/>
            <person name="Kanamori H."/>
            <person name="Katayose Y."/>
            <person name="Fujisawa M."/>
            <person name="Namiki N."/>
            <person name="Mizuno H."/>
            <person name="Yamamoto K."/>
            <person name="Antonio B.A."/>
            <person name="Baba T."/>
            <person name="Sakata K."/>
            <person name="Nagamura Y."/>
            <person name="Aoki H."/>
            <person name="Arikawa K."/>
            <person name="Arita K."/>
            <person name="Bito T."/>
            <person name="Chiden Y."/>
            <person name="Fujitsuka N."/>
            <person name="Fukunaka R."/>
            <person name="Hamada M."/>
            <person name="Harada C."/>
            <person name="Hayashi A."/>
            <person name="Hijishita S."/>
            <person name="Honda M."/>
            <person name="Hosokawa S."/>
            <person name="Ichikawa Y."/>
            <person name="Idonuma A."/>
            <person name="Iijima M."/>
            <person name="Ikeda M."/>
            <person name="Ikeno M."/>
            <person name="Ito K."/>
            <person name="Ito S."/>
            <person name="Ito T."/>
            <person name="Ito Y."/>
            <person name="Ito Y."/>
            <person name="Iwabuchi A."/>
            <person name="Kamiya K."/>
            <person name="Karasawa W."/>
            <person name="Kurita K."/>
            <person name="Katagiri S."/>
            <person name="Kikuta A."/>
            <person name="Kobayashi H."/>
            <person name="Kobayashi N."/>
            <person name="Machita K."/>
            <person name="Maehara T."/>
            <person name="Masukawa M."/>
            <person name="Mizubayashi T."/>
            <person name="Mukai Y."/>
            <person name="Nagasaki H."/>
            <person name="Nagata Y."/>
            <person name="Naito S."/>
            <person name="Nakashima M."/>
            <person name="Nakama Y."/>
            <person name="Nakamichi Y."/>
            <person name="Nakamura M."/>
            <person name="Meguro A."/>
            <person name="Negishi M."/>
            <person name="Ohta I."/>
            <person name="Ohta T."/>
            <person name="Okamoto M."/>
            <person name="Ono N."/>
            <person name="Saji S."/>
            <person name="Sakaguchi M."/>
            <person name="Sakai K."/>
            <person name="Shibata M."/>
            <person name="Shimokawa T."/>
            <person name="Song J."/>
            <person name="Takazaki Y."/>
            <person name="Terasawa K."/>
            <person name="Tsugane M."/>
            <person name="Tsuji K."/>
            <person name="Ueda S."/>
            <person name="Waki K."/>
            <person name="Yamagata H."/>
            <person name="Yamamoto M."/>
            <person name="Yamamoto S."/>
            <person name="Yamane H."/>
            <person name="Yoshiki S."/>
            <person name="Yoshihara R."/>
            <person name="Yukawa K."/>
            <person name="Zhong H."/>
            <person name="Yano M."/>
            <person name="Yuan Q."/>
            <person name="Ouyang S."/>
            <person name="Liu J."/>
            <person name="Jones K.M."/>
            <person name="Gansberger K."/>
            <person name="Moffat K."/>
            <person name="Hill J."/>
            <person name="Bera J."/>
            <person name="Fadrosh D."/>
            <person name="Jin S."/>
            <person name="Johri S."/>
            <person name="Kim M."/>
            <person name="Overton L."/>
            <person name="Reardon M."/>
            <person name="Tsitrin T."/>
            <person name="Vuong H."/>
            <person name="Weaver B."/>
            <person name="Ciecko A."/>
            <person name="Tallon L."/>
            <person name="Jackson J."/>
            <person name="Pai G."/>
            <person name="Aken S.V."/>
            <person name="Utterback T."/>
            <person name="Reidmuller S."/>
            <person name="Feldblyum T."/>
            <person name="Hsiao J."/>
            <person name="Zismann V."/>
            <person name="Iobst S."/>
            <person name="de Vazeille A.R."/>
            <person name="Buell C.R."/>
            <person name="Ying K."/>
            <person name="Li Y."/>
            <person name="Lu T."/>
            <person name="Huang Y."/>
            <person name="Zhao Q."/>
            <person name="Feng Q."/>
            <person name="Zhang L."/>
            <person name="Zhu J."/>
            <person name="Weng Q."/>
            <person name="Mu J."/>
            <person name="Lu Y."/>
            <person name="Fan D."/>
            <person name="Liu Y."/>
            <person name="Guan J."/>
            <person name="Zhang Y."/>
            <person name="Yu S."/>
            <person name="Liu X."/>
            <person name="Zhang Y."/>
            <person name="Hong G."/>
            <person name="Han B."/>
            <person name="Choisne N."/>
            <person name="Demange N."/>
            <person name="Orjeda G."/>
            <person name="Samain S."/>
            <person name="Cattolico L."/>
            <person name="Pelletier E."/>
            <person name="Couloux A."/>
            <person name="Segurens B."/>
            <person name="Wincker P."/>
            <person name="D'Hont A."/>
            <person name="Scarpelli C."/>
            <person name="Weissenbach J."/>
            <person name="Salanoubat M."/>
            <person name="Quetier F."/>
            <person name="Yu Y."/>
            <person name="Kim H.R."/>
            <person name="Rambo T."/>
            <person name="Currie J."/>
            <person name="Collura K."/>
            <person name="Luo M."/>
            <person name="Yang T."/>
            <person name="Ammiraju J.S.S."/>
            <person name="Engler F."/>
            <person name="Soderlund C."/>
            <person name="Wing R.A."/>
            <person name="Palmer L.E."/>
            <person name="de la Bastide M."/>
            <person name="Spiegel L."/>
            <person name="Nascimento L."/>
            <person name="Zutavern T."/>
            <person name="O'Shaughnessy A."/>
            <person name="Dike S."/>
            <person name="Dedhia N."/>
            <person name="Preston R."/>
            <person name="Balija V."/>
            <person name="McCombie W.R."/>
            <person name="Chow T."/>
            <person name="Chen H."/>
            <person name="Chung M."/>
            <person name="Chen C."/>
            <person name="Shaw J."/>
            <person name="Wu H."/>
            <person name="Hsiao K."/>
            <person name="Chao Y."/>
            <person name="Chu M."/>
            <person name="Cheng C."/>
            <person name="Hour A."/>
            <person name="Lee P."/>
            <person name="Lin S."/>
            <person name="Lin Y."/>
            <person name="Liou J."/>
            <person name="Liu S."/>
            <person name="Hsing Y."/>
            <person name="Raghuvanshi S."/>
            <person name="Mohanty A."/>
            <person name="Bharti A.K."/>
            <person name="Gaur A."/>
            <person name="Gupta V."/>
            <person name="Kumar D."/>
            <person name="Ravi V."/>
            <person name="Vij S."/>
            <person name="Kapur A."/>
            <person name="Khurana P."/>
            <person name="Khurana P."/>
            <person name="Khurana J.P."/>
            <person name="Tyagi A.K."/>
            <person name="Gaikwad K."/>
            <person name="Singh A."/>
            <person name="Dalal V."/>
            <person name="Srivastava S."/>
            <person name="Dixit A."/>
            <person name="Pal A.K."/>
            <person name="Ghazi I.A."/>
            <person name="Yadav M."/>
            <person name="Pandit A."/>
            <person name="Bhargava A."/>
            <person name="Sureshbabu K."/>
            <person name="Batra K."/>
            <person name="Sharma T.R."/>
            <person name="Mohapatra T."/>
            <person name="Singh N.K."/>
            <person name="Messing J."/>
            <person name="Nelson A.B."/>
            <person name="Fuks G."/>
            <person name="Kavchok S."/>
            <person name="Keizer G."/>
            <person name="Linton E."/>
            <person name="Llaca V."/>
            <person name="Song R."/>
            <person name="Tanyolac B."/>
            <person name="Young S."/>
            <person name="Ho-Il K."/>
            <person name="Hahn J.H."/>
            <person name="Sangsakoo G."/>
            <person name="Vanavichit A."/>
            <person name="de Mattos Luiz.A.T."/>
            <person name="Zimmer P.D."/>
            <person name="Malone G."/>
            <person name="Dellagostin O."/>
            <person name="de Oliveira A.C."/>
            <person name="Bevan M."/>
            <person name="Bancroft I."/>
            <person name="Minx P."/>
            <person name="Cordum H."/>
            <person name="Wilson R."/>
            <person name="Cheng Z."/>
            <person name="Jin W."/>
            <person name="Jiang J."/>
            <person name="Leong S.A."/>
            <person name="Iwama H."/>
            <person name="Gojobori T."/>
            <person name="Itoh T."/>
            <person name="Niimura Y."/>
            <person name="Fujii Y."/>
            <person name="Habara T."/>
            <person name="Sakai H."/>
            <person name="Sato Y."/>
            <person name="Wilson G."/>
            <person name="Kumar K."/>
            <person name="McCouch S."/>
            <person name="Juretic N."/>
            <person name="Hoen D."/>
            <person name="Wright S."/>
            <person name="Bruskiewich R."/>
            <person name="Bureau T."/>
            <person name="Miyao A."/>
            <person name="Hirochika H."/>
            <person name="Nishikawa T."/>
            <person name="Kadowaki K."/>
            <person name="Sugiura M."/>
            <person name="Burr B."/>
            <person name="Sasaki T."/>
        </authorList>
    </citation>
    <scope>NUCLEOTIDE SEQUENCE [LARGE SCALE GENOMIC DNA]</scope>
    <source>
        <strain evidence="3">cv. Nipponbare</strain>
    </source>
</reference>
<evidence type="ECO:0000313" key="2">
    <source>
        <dbReference type="EMBL" id="AAN05538.1"/>
    </source>
</evidence>
<accession>Q8H900</accession>
<organism evidence="2 3">
    <name type="scientific">Oryza sativa subsp. japonica</name>
    <name type="common">Rice</name>
    <dbReference type="NCBI Taxonomy" id="39947"/>
    <lineage>
        <taxon>Eukaryota</taxon>
        <taxon>Viridiplantae</taxon>
        <taxon>Streptophyta</taxon>
        <taxon>Embryophyta</taxon>
        <taxon>Tracheophyta</taxon>
        <taxon>Spermatophyta</taxon>
        <taxon>Magnoliopsida</taxon>
        <taxon>Liliopsida</taxon>
        <taxon>Poales</taxon>
        <taxon>Poaceae</taxon>
        <taxon>BOP clade</taxon>
        <taxon>Oryzoideae</taxon>
        <taxon>Oryzeae</taxon>
        <taxon>Oryzinae</taxon>
        <taxon>Oryza</taxon>
        <taxon>Oryza sativa</taxon>
    </lineage>
</organism>
<feature type="compositionally biased region" description="Basic residues" evidence="1">
    <location>
        <begin position="23"/>
        <end position="46"/>
    </location>
</feature>
<reference evidence="3" key="2">
    <citation type="journal article" date="2008" name="Nucleic Acids Res.">
        <title>The rice annotation project database (RAP-DB): 2008 update.</title>
        <authorList>
            <consortium name="The rice annotation project (RAP)"/>
        </authorList>
    </citation>
    <scope>GENOME REANNOTATION</scope>
    <source>
        <strain evidence="3">cv. Nipponbare</strain>
    </source>
</reference>